<dbReference type="EMBL" id="VSSQ01135048">
    <property type="protein sequence ID" value="MPN60146.1"/>
    <property type="molecule type" value="Genomic_DNA"/>
</dbReference>
<evidence type="ECO:0000313" key="1">
    <source>
        <dbReference type="EMBL" id="MPN60146.1"/>
    </source>
</evidence>
<dbReference type="AlphaFoldDB" id="A0A645J9P6"/>
<accession>A0A645J9P6</accession>
<reference evidence="1" key="1">
    <citation type="submission" date="2019-08" db="EMBL/GenBank/DDBJ databases">
        <authorList>
            <person name="Kucharzyk K."/>
            <person name="Murdoch R.W."/>
            <person name="Higgins S."/>
            <person name="Loffler F."/>
        </authorList>
    </citation>
    <scope>NUCLEOTIDE SEQUENCE</scope>
</reference>
<organism evidence="1">
    <name type="scientific">bioreactor metagenome</name>
    <dbReference type="NCBI Taxonomy" id="1076179"/>
    <lineage>
        <taxon>unclassified sequences</taxon>
        <taxon>metagenomes</taxon>
        <taxon>ecological metagenomes</taxon>
    </lineage>
</organism>
<protein>
    <submittedName>
        <fullName evidence="1">Uncharacterized protein</fullName>
    </submittedName>
</protein>
<proteinExistence type="predicted"/>
<comment type="caution">
    <text evidence="1">The sequence shown here is derived from an EMBL/GenBank/DDBJ whole genome shotgun (WGS) entry which is preliminary data.</text>
</comment>
<gene>
    <name evidence="1" type="ORF">SDC9_207871</name>
</gene>
<name>A0A645J9P6_9ZZZZ</name>
<sequence length="53" mass="5354">MRGVSVAVGSDDPPEAGPVSCASIFGVVPVLPESIAAKDFSCALPEEPDLRVA</sequence>